<keyword evidence="1" id="KW-0812">Transmembrane</keyword>
<organism evidence="2 3">
    <name type="scientific">Gordonia phage GodonK</name>
    <dbReference type="NCBI Taxonomy" id="2562192"/>
    <lineage>
        <taxon>Viruses</taxon>
        <taxon>Duplodnaviria</taxon>
        <taxon>Heunggongvirae</taxon>
        <taxon>Uroviricota</taxon>
        <taxon>Caudoviricetes</taxon>
        <taxon>Godonkavirus</taxon>
        <taxon>Godonkavirus godonK</taxon>
    </lineage>
</organism>
<dbReference type="Proteomes" id="UP000297070">
    <property type="component" value="Segment"/>
</dbReference>
<dbReference type="KEGG" id="vg:55012926"/>
<dbReference type="GeneID" id="55012926"/>
<proteinExistence type="predicted"/>
<evidence type="ECO:0000313" key="2">
    <source>
        <dbReference type="EMBL" id="QBZ72709.1"/>
    </source>
</evidence>
<name>A0A4D6E215_9CAUD</name>
<evidence type="ECO:0000313" key="3">
    <source>
        <dbReference type="Proteomes" id="UP000297070"/>
    </source>
</evidence>
<gene>
    <name evidence="2" type="primary">90</name>
    <name evidence="2" type="ORF">SEA_GODONK_90</name>
</gene>
<keyword evidence="3" id="KW-1185">Reference proteome</keyword>
<keyword evidence="1" id="KW-0472">Membrane</keyword>
<sequence length="67" mass="7867">MITKVRRWIGENNHKIQGYIWIFLGIPTIVWWKDSVLWVALMSIYANAEASFSADQAKEARKENKDK</sequence>
<protein>
    <submittedName>
        <fullName evidence="2">Uncharacterized protein</fullName>
    </submittedName>
</protein>
<evidence type="ECO:0000256" key="1">
    <source>
        <dbReference type="SAM" id="Phobius"/>
    </source>
</evidence>
<dbReference type="EMBL" id="MK620899">
    <property type="protein sequence ID" value="QBZ72709.1"/>
    <property type="molecule type" value="Genomic_DNA"/>
</dbReference>
<keyword evidence="1" id="KW-1133">Transmembrane helix</keyword>
<reference evidence="2 3" key="1">
    <citation type="submission" date="2019-03" db="EMBL/GenBank/DDBJ databases">
        <authorList>
            <person name="Douthitt C."/>
            <person name="D'Elia T."/>
            <person name="Bockoras C."/>
            <person name="Boss C."/>
            <person name="Clemons M."/>
            <person name="Green W."/>
            <person name="Harel H."/>
            <person name="Larralde J."/>
            <person name="Lopez M."/>
            <person name="Magana D."/>
            <person name="Miguel M."/>
            <person name="Muschweck L."/>
            <person name="Olivos K."/>
            <person name="Racette D."/>
            <person name="Reynolds M."/>
            <person name="Ru Y."/>
            <person name="Santana M."/>
            <person name="Simon R."/>
            <person name="Smotrilla K."/>
            <person name="Sufficool B."/>
            <person name="Tamayo B."/>
            <person name="Tirado E."/>
            <person name="Vajanyi M."/>
            <person name="Weger M."/>
            <person name="Wehr A."/>
            <person name="Whitaker K."/>
            <person name="Garlena R.A."/>
            <person name="Russell D.A."/>
            <person name="Pope W.H."/>
            <person name="Jacobs-Sera D."/>
            <person name="Hatfull G.F."/>
        </authorList>
    </citation>
    <scope>NUCLEOTIDE SEQUENCE [LARGE SCALE GENOMIC DNA]</scope>
</reference>
<dbReference type="RefSeq" id="YP_009821474.1">
    <property type="nucleotide sequence ID" value="NC_048176.1"/>
</dbReference>
<accession>A0A4D6E215</accession>
<feature type="transmembrane region" description="Helical" evidence="1">
    <location>
        <begin position="20"/>
        <end position="46"/>
    </location>
</feature>